<feature type="domain" description="D-apionate lactonase TIM barrel" evidence="3">
    <location>
        <begin position="261"/>
        <end position="556"/>
    </location>
</feature>
<dbReference type="Pfam" id="PF25839">
    <property type="entry name" value="Apionate_lact_C"/>
    <property type="match status" value="1"/>
</dbReference>
<feature type="region of interest" description="Disordered" evidence="1">
    <location>
        <begin position="1"/>
        <end position="20"/>
    </location>
</feature>
<evidence type="ECO:0000259" key="3">
    <source>
        <dbReference type="Pfam" id="PF25838"/>
    </source>
</evidence>
<feature type="domain" description="D-apionate lactonase C-terminal" evidence="4">
    <location>
        <begin position="566"/>
        <end position="641"/>
    </location>
</feature>
<evidence type="ECO:0000313" key="5">
    <source>
        <dbReference type="EMBL" id="BAT26363.1"/>
    </source>
</evidence>
<sequence length="650" mass="69717">MTQQPTMSVRRFGTDEPAPRPRILTAGQLTAELDAGNLRHIRFNGVELIRAISFIVRDRNWGTYNPAIENLIVDETADGFSVTYDALARDAAQAFRYSARISATPAGQLTFSADGSADTDFITNRTGFVVLHPIVGVAGRAVRIEHADGTIEDGVFPQLIDPVQPMMNLRALTHEAAPGLSVTCRMEGDVYEMEDQRNWTDASYKTYVRPLALPWPYTLDKGEHIAQAVTLTVDGASAAKKADRAEERVSIGRQAGTMPSIGYGLDPSEIEAVRGQADVLSTIRPGQIICHYNAALGHDAATLGALVDTARLLGGEIWLEAVIQSVDGFEAELVALGRSVDALGRPFATVLVSPAPDLKCTLPGSVWPDAPPPRRMFEAARLAFPGARIGGGMFSYFTEMNRKRPPADLLDLVSFTTTATLHAGDDHSIMEGLESLPAIADSARAIAAGKPIAVGPSAIGMRMNPYGDAPMANPANIRQAMNFNDPRQRGLLGAAWMLGYIARLAEGGASAVSLGGATGPFGLVATPRDWPQPWYDQAGGLFPVFHVLRGLAALHGLPRLSISHGDTVEALAVQDGEETILWIANRTGEDCEVSVPEGFRSCAMLDEESFAVASQDVRSLQSLRKPFTGTRISLRPYAVAILAGRPQKSE</sequence>
<reference evidence="5" key="1">
    <citation type="journal article" date="2015" name="Proc. Natl. Acad. Sci. U.S.A.">
        <title>Bacterial clade with the ribosomal RNA operon on a small plasmid rather than the chromosome.</title>
        <authorList>
            <person name="Anda M."/>
            <person name="Ohtsubo Y."/>
            <person name="Okubo T."/>
            <person name="Sugawara M."/>
            <person name="Nagata Y."/>
            <person name="Tsuda M."/>
            <person name="Minamisawa K."/>
            <person name="Mitsui H."/>
        </authorList>
    </citation>
    <scope>NUCLEOTIDE SEQUENCE</scope>
    <source>
        <strain evidence="5">DSM 21988</strain>
    </source>
</reference>
<protein>
    <submittedName>
        <fullName evidence="5">Uncharacterized protein</fullName>
    </submittedName>
</protein>
<feature type="domain" description="D-apionate lactonase N-terminal" evidence="2">
    <location>
        <begin position="10"/>
        <end position="235"/>
    </location>
</feature>
<evidence type="ECO:0000259" key="4">
    <source>
        <dbReference type="Pfam" id="PF25839"/>
    </source>
</evidence>
<dbReference type="InterPro" id="IPR058787">
    <property type="entry name" value="ApnL_M"/>
</dbReference>
<evidence type="ECO:0000256" key="1">
    <source>
        <dbReference type="SAM" id="MobiDB-lite"/>
    </source>
</evidence>
<evidence type="ECO:0000259" key="2">
    <source>
        <dbReference type="Pfam" id="PF25837"/>
    </source>
</evidence>
<organism evidence="5">
    <name type="scientific">Aureimonas altamirensis</name>
    <dbReference type="NCBI Taxonomy" id="370622"/>
    <lineage>
        <taxon>Bacteria</taxon>
        <taxon>Pseudomonadati</taxon>
        <taxon>Pseudomonadota</taxon>
        <taxon>Alphaproteobacteria</taxon>
        <taxon>Hyphomicrobiales</taxon>
        <taxon>Aurantimonadaceae</taxon>
        <taxon>Aureimonas</taxon>
    </lineage>
</organism>
<name>A0A0P0YY01_9HYPH</name>
<dbReference type="EMBL" id="LC066371">
    <property type="protein sequence ID" value="BAT26363.1"/>
    <property type="molecule type" value="Genomic_DNA"/>
</dbReference>
<dbReference type="AlphaFoldDB" id="A0A0P0YY01"/>
<proteinExistence type="predicted"/>
<dbReference type="Pfam" id="PF25838">
    <property type="entry name" value="Apionate_lact_M"/>
    <property type="match status" value="1"/>
</dbReference>
<dbReference type="RefSeq" id="WP_060607361.1">
    <property type="nucleotide sequence ID" value="NZ_BBWQ01000018.1"/>
</dbReference>
<dbReference type="InterPro" id="IPR058789">
    <property type="entry name" value="ApnL_C"/>
</dbReference>
<dbReference type="Pfam" id="PF25837">
    <property type="entry name" value="Apionate_lact_N"/>
    <property type="match status" value="1"/>
</dbReference>
<accession>A0A0P0YY01</accession>
<dbReference type="InterPro" id="IPR058788">
    <property type="entry name" value="ApnL_N"/>
</dbReference>